<protein>
    <submittedName>
        <fullName evidence="2">Formate dehydrogenase</fullName>
    </submittedName>
</protein>
<evidence type="ECO:0000313" key="3">
    <source>
        <dbReference type="Proteomes" id="UP001174908"/>
    </source>
</evidence>
<accession>A0ABT7NA67</accession>
<feature type="transmembrane region" description="Helical" evidence="1">
    <location>
        <begin position="20"/>
        <end position="40"/>
    </location>
</feature>
<name>A0ABT7NA67_9BURK</name>
<gene>
    <name evidence="2" type="ORF">QTH91_10090</name>
</gene>
<sequence>MQQPDPSRDSRQHALSRRKLVARASVAGAAAAAAAALPAVTQGAKAAPSVGAKPDTGSGYQLTEHVKRYYRTAKV</sequence>
<dbReference type="InterPro" id="IPR014177">
    <property type="entry name" value="Formate_DH_TAT-contain"/>
</dbReference>
<dbReference type="Proteomes" id="UP001174908">
    <property type="component" value="Unassembled WGS sequence"/>
</dbReference>
<keyword evidence="3" id="KW-1185">Reference proteome</keyword>
<dbReference type="PIRSF" id="PIRSF036704">
    <property type="entry name" value="UCP036704"/>
    <property type="match status" value="1"/>
</dbReference>
<dbReference type="PROSITE" id="PS51318">
    <property type="entry name" value="TAT"/>
    <property type="match status" value="1"/>
</dbReference>
<keyword evidence="1" id="KW-1133">Transmembrane helix</keyword>
<keyword evidence="1" id="KW-0812">Transmembrane</keyword>
<organism evidence="2 3">
    <name type="scientific">Variovorax dokdonensis</name>
    <dbReference type="NCBI Taxonomy" id="344883"/>
    <lineage>
        <taxon>Bacteria</taxon>
        <taxon>Pseudomonadati</taxon>
        <taxon>Pseudomonadota</taxon>
        <taxon>Betaproteobacteria</taxon>
        <taxon>Burkholderiales</taxon>
        <taxon>Comamonadaceae</taxon>
        <taxon>Variovorax</taxon>
    </lineage>
</organism>
<comment type="caution">
    <text evidence="2">The sequence shown here is derived from an EMBL/GenBank/DDBJ whole genome shotgun (WGS) entry which is preliminary data.</text>
</comment>
<dbReference type="EMBL" id="JASZYV010000002">
    <property type="protein sequence ID" value="MDM0044833.1"/>
    <property type="molecule type" value="Genomic_DNA"/>
</dbReference>
<keyword evidence="1" id="KW-0472">Membrane</keyword>
<evidence type="ECO:0000256" key="1">
    <source>
        <dbReference type="SAM" id="Phobius"/>
    </source>
</evidence>
<reference evidence="2" key="1">
    <citation type="submission" date="2023-06" db="EMBL/GenBank/DDBJ databases">
        <authorList>
            <person name="Jiang Y."/>
            <person name="Liu Q."/>
        </authorList>
    </citation>
    <scope>NUCLEOTIDE SEQUENCE</scope>
    <source>
        <strain evidence="2">CGMCC 1.12089</strain>
    </source>
</reference>
<evidence type="ECO:0000313" key="2">
    <source>
        <dbReference type="EMBL" id="MDM0044833.1"/>
    </source>
</evidence>
<dbReference type="InterPro" id="IPR006311">
    <property type="entry name" value="TAT_signal"/>
</dbReference>
<dbReference type="RefSeq" id="WP_286659946.1">
    <property type="nucleotide sequence ID" value="NZ_JASZYV010000002.1"/>
</dbReference>
<proteinExistence type="predicted"/>